<name>C9LWE3_SELS3</name>
<dbReference type="KEGG" id="ssg:Selsp_0727"/>
<dbReference type="EMBL" id="CP002637">
    <property type="protein sequence ID" value="AEB99694.1"/>
    <property type="molecule type" value="Genomic_DNA"/>
</dbReference>
<dbReference type="OrthoDB" id="1093513at2"/>
<protein>
    <recommendedName>
        <fullName evidence="5">Cytoplasmic protein</fullName>
    </recommendedName>
</protein>
<dbReference type="Proteomes" id="UP000011124">
    <property type="component" value="Chromosome"/>
</dbReference>
<dbReference type="AlphaFoldDB" id="C9LWE3"/>
<reference evidence="2 3" key="1">
    <citation type="submission" date="2009-09" db="EMBL/GenBank/DDBJ databases">
        <authorList>
            <person name="Weinstock G."/>
            <person name="Sodergren E."/>
            <person name="Clifton S."/>
            <person name="Fulton L."/>
            <person name="Fulton B."/>
            <person name="Courtney L."/>
            <person name="Fronick C."/>
            <person name="Harrison M."/>
            <person name="Strong C."/>
            <person name="Farmer C."/>
            <person name="Delahaunty K."/>
            <person name="Markovic C."/>
            <person name="Hall O."/>
            <person name="Minx P."/>
            <person name="Tomlinson C."/>
            <person name="Mitreva M."/>
            <person name="Nelson J."/>
            <person name="Hou S."/>
            <person name="Wollam A."/>
            <person name="Pepin K.H."/>
            <person name="Johnson M."/>
            <person name="Bhonagiri V."/>
            <person name="Nash W.E."/>
            <person name="Warren W."/>
            <person name="Chinwalla A."/>
            <person name="Mardis E.R."/>
            <person name="Wilson R.K."/>
        </authorList>
    </citation>
    <scope>NUCLEOTIDE SEQUENCE [LARGE SCALE GENOMIC DNA]</scope>
    <source>
        <strain evidence="2">ATCC 35185</strain>
        <strain evidence="3">ATCC 35185 / DSM 20758 / VPI D19B-28</strain>
    </source>
</reference>
<evidence type="ECO:0000313" key="2">
    <source>
        <dbReference type="EMBL" id="EEX76840.1"/>
    </source>
</evidence>
<evidence type="ECO:0000313" key="4">
    <source>
        <dbReference type="Proteomes" id="UP000011124"/>
    </source>
</evidence>
<keyword evidence="4" id="KW-1185">Reference proteome</keyword>
<accession>C9LWE3</accession>
<reference evidence="1 4" key="2">
    <citation type="submission" date="2011-04" db="EMBL/GenBank/DDBJ databases">
        <title>The complete genome of Selenomonas sputigena DSM 20758.</title>
        <authorList>
            <consortium name="US DOE Joint Genome Institute (JGI-PGF)"/>
            <person name="Lucas S."/>
            <person name="Copeland A."/>
            <person name="Lapidus A."/>
            <person name="Bruce D."/>
            <person name="Goodwin L."/>
            <person name="Pitluck S."/>
            <person name="Peters L."/>
            <person name="Kyrpides N."/>
            <person name="Mavromatis K."/>
            <person name="Ivanova N."/>
            <person name="Ovchinnikova G."/>
            <person name="Teshima H."/>
            <person name="Detter J.C."/>
            <person name="Tapia R."/>
            <person name="Han C."/>
            <person name="Land M."/>
            <person name="Hauser L."/>
            <person name="Markowitz V."/>
            <person name="Cheng J.-F."/>
            <person name="Hugenholtz P."/>
            <person name="Woyke T."/>
            <person name="Wu D."/>
            <person name="Gronow S."/>
            <person name="Wellnitz S."/>
            <person name="Schneider S."/>
            <person name="Klenk H.-P."/>
            <person name="Eisen J.A."/>
        </authorList>
    </citation>
    <scope>NUCLEOTIDE SEQUENCE [LARGE SCALE GENOMIC DNA]</scope>
    <source>
        <strain evidence="1">ATCC 35185</strain>
        <strain evidence="4">ATCC 35185 / DSM 20758 / VPI D19B-28</strain>
    </source>
</reference>
<dbReference type="Pfam" id="PF08747">
    <property type="entry name" value="BrxB"/>
    <property type="match status" value="1"/>
</dbReference>
<gene>
    <name evidence="1" type="ordered locus">Selsp_0727</name>
    <name evidence="2" type="ORF">SELSPUOL_01797</name>
</gene>
<organism evidence="2 3">
    <name type="scientific">Selenomonas sputigena (strain ATCC 35185 / DSM 20758 / CCUG 44933 / VPI D19B-28)</name>
    <dbReference type="NCBI Taxonomy" id="546271"/>
    <lineage>
        <taxon>Bacteria</taxon>
        <taxon>Bacillati</taxon>
        <taxon>Bacillota</taxon>
        <taxon>Negativicutes</taxon>
        <taxon>Selenomonadales</taxon>
        <taxon>Selenomonadaceae</taxon>
        <taxon>Selenomonas</taxon>
    </lineage>
</organism>
<dbReference type="RefSeq" id="WP_006193100.1">
    <property type="nucleotide sequence ID" value="NC_015437.1"/>
</dbReference>
<dbReference type="HOGENOM" id="CLU_101277_0_0_9"/>
<proteinExistence type="predicted"/>
<dbReference type="eggNOG" id="ENOG502Z9ZE">
    <property type="taxonomic scope" value="Bacteria"/>
</dbReference>
<dbReference type="InterPro" id="IPR014858">
    <property type="entry name" value="BrxB"/>
</dbReference>
<sequence length="185" mass="21181">MSKLNERLDALRKLVQSQDFLNGKGLSNEVNIRIFCYHPKDEMAVRHFTEKLTEGVGTGCRIIEYNLYKVFLAICEDKRIADKIPDLENKKGHKFVLGHLARIANNLAFIEKMKAEPHNVGDVILITGVGEAFPFIRVHALLDAMQPHFCDVPILVMYPGTFDGRYVRLFDKLTPNPYYRAFNVV</sequence>
<evidence type="ECO:0000313" key="3">
    <source>
        <dbReference type="Proteomes" id="UP000003505"/>
    </source>
</evidence>
<dbReference type="EMBL" id="ACKP02000042">
    <property type="protein sequence ID" value="EEX76840.1"/>
    <property type="molecule type" value="Genomic_DNA"/>
</dbReference>
<dbReference type="STRING" id="546271.Selsp_0727"/>
<evidence type="ECO:0008006" key="5">
    <source>
        <dbReference type="Google" id="ProtNLM"/>
    </source>
</evidence>
<dbReference type="Proteomes" id="UP000003505">
    <property type="component" value="Unassembled WGS sequence"/>
</dbReference>
<evidence type="ECO:0000313" key="1">
    <source>
        <dbReference type="EMBL" id="AEB99694.1"/>
    </source>
</evidence>